<evidence type="ECO:0000313" key="5">
    <source>
        <dbReference type="EMBL" id="WFT74904.1"/>
    </source>
</evidence>
<dbReference type="CDD" id="cd13537">
    <property type="entry name" value="PBP2_YvgL_like"/>
    <property type="match status" value="1"/>
</dbReference>
<comment type="similarity">
    <text evidence="1">Belongs to the bacterial solute-binding protein ModA family.</text>
</comment>
<dbReference type="NCBIfam" id="TIGR01256">
    <property type="entry name" value="modA"/>
    <property type="match status" value="1"/>
</dbReference>
<dbReference type="InterPro" id="IPR050682">
    <property type="entry name" value="ModA/WtpA"/>
</dbReference>
<keyword evidence="2" id="KW-0479">Metal-binding</keyword>
<dbReference type="InterPro" id="IPR005950">
    <property type="entry name" value="ModA"/>
</dbReference>
<feature type="chain" id="PRO_5046920066" evidence="4">
    <location>
        <begin position="21"/>
        <end position="261"/>
    </location>
</feature>
<dbReference type="PANTHER" id="PTHR30632">
    <property type="entry name" value="MOLYBDATE-BINDING PERIPLASMIC PROTEIN"/>
    <property type="match status" value="1"/>
</dbReference>
<dbReference type="Proteomes" id="UP001221597">
    <property type="component" value="Chromosome"/>
</dbReference>
<protein>
    <submittedName>
        <fullName evidence="5">Molybdate ABC transporter substrate-binding protein</fullName>
    </submittedName>
</protein>
<evidence type="ECO:0000256" key="4">
    <source>
        <dbReference type="SAM" id="SignalP"/>
    </source>
</evidence>
<feature type="signal peptide" evidence="4">
    <location>
        <begin position="1"/>
        <end position="20"/>
    </location>
</feature>
<gene>
    <name evidence="5" type="primary">modA</name>
    <name evidence="5" type="ORF">P9989_00245</name>
</gene>
<keyword evidence="6" id="KW-1185">Reference proteome</keyword>
<dbReference type="PANTHER" id="PTHR30632:SF0">
    <property type="entry name" value="SULFATE-BINDING PROTEIN"/>
    <property type="match status" value="1"/>
</dbReference>
<evidence type="ECO:0000313" key="6">
    <source>
        <dbReference type="Proteomes" id="UP001221597"/>
    </source>
</evidence>
<dbReference type="SUPFAM" id="SSF53850">
    <property type="entry name" value="Periplasmic binding protein-like II"/>
    <property type="match status" value="1"/>
</dbReference>
<dbReference type="InterPro" id="IPR041879">
    <property type="entry name" value="YvgL-like_PBP2"/>
</dbReference>
<organism evidence="5 6">
    <name type="scientific">Halobacillus naozhouensis</name>
    <dbReference type="NCBI Taxonomy" id="554880"/>
    <lineage>
        <taxon>Bacteria</taxon>
        <taxon>Bacillati</taxon>
        <taxon>Bacillota</taxon>
        <taxon>Bacilli</taxon>
        <taxon>Bacillales</taxon>
        <taxon>Bacillaceae</taxon>
        <taxon>Halobacillus</taxon>
    </lineage>
</organism>
<evidence type="ECO:0000256" key="1">
    <source>
        <dbReference type="ARBA" id="ARBA00009175"/>
    </source>
</evidence>
<dbReference type="PIRSF" id="PIRSF004846">
    <property type="entry name" value="ModA"/>
    <property type="match status" value="1"/>
</dbReference>
<dbReference type="PROSITE" id="PS51257">
    <property type="entry name" value="PROKAR_LIPOPROTEIN"/>
    <property type="match status" value="1"/>
</dbReference>
<dbReference type="RefSeq" id="WP_283076897.1">
    <property type="nucleotide sequence ID" value="NZ_CP121671.1"/>
</dbReference>
<dbReference type="Gene3D" id="3.40.190.10">
    <property type="entry name" value="Periplasmic binding protein-like II"/>
    <property type="match status" value="2"/>
</dbReference>
<evidence type="ECO:0000256" key="3">
    <source>
        <dbReference type="ARBA" id="ARBA00022729"/>
    </source>
</evidence>
<evidence type="ECO:0000256" key="2">
    <source>
        <dbReference type="ARBA" id="ARBA00022723"/>
    </source>
</evidence>
<accession>A0ABY8J0D4</accession>
<reference evidence="5 6" key="1">
    <citation type="submission" date="2023-04" db="EMBL/GenBank/DDBJ databases">
        <title>Genome sequence of Halobacillus naozhouensis KACC 21980.</title>
        <authorList>
            <person name="Kim S."/>
            <person name="Heo J."/>
            <person name="Kwon S.-W."/>
        </authorList>
    </citation>
    <scope>NUCLEOTIDE SEQUENCE [LARGE SCALE GENOMIC DNA]</scope>
    <source>
        <strain evidence="5 6">KCTC 13234</strain>
    </source>
</reference>
<keyword evidence="3 4" id="KW-0732">Signal</keyword>
<dbReference type="EMBL" id="CP121671">
    <property type="protein sequence ID" value="WFT74904.1"/>
    <property type="molecule type" value="Genomic_DNA"/>
</dbReference>
<proteinExistence type="inferred from homology"/>
<name>A0ABY8J0D4_9BACI</name>
<dbReference type="Pfam" id="PF13531">
    <property type="entry name" value="SBP_bac_11"/>
    <property type="match status" value="1"/>
</dbReference>
<sequence>MQRKLIILFLGLVLALFAGCSNTPGQEQDTTELTISAASSLTDAMKEIKTTYESQNKDVTLTFNFAGSGKLAQQIQQGAPLDVFLSANQKWMDKLEKQQFILKETRFSFTGNSLVLITKQNRHFDFSSIQSIQLSDEEQLALGDPASVPGGMYTKQALQSINKWEDLKAQMVYARDVRQVLTYVESGNVALGFVYASDALISDRVKIISQVDQSLHQSIIYPAAVLTASANTKEAKAFLDYLKTEEAQEILESYGFEKKQP</sequence>